<protein>
    <submittedName>
        <fullName evidence="1">Uncharacterized protein</fullName>
    </submittedName>
</protein>
<reference evidence="2" key="2">
    <citation type="journal article" date="2009" name="Genome Res.">
        <title>Comparative genomic analyses of the human fungal pathogens Coccidioides and their relatives.</title>
        <authorList>
            <person name="Sharpton T.J."/>
            <person name="Stajich J.E."/>
            <person name="Rounsley S.D."/>
            <person name="Gardner M.J."/>
            <person name="Wortman J.R."/>
            <person name="Jordar V.S."/>
            <person name="Maiti R."/>
            <person name="Kodira C.D."/>
            <person name="Neafsey D.E."/>
            <person name="Zeng Q."/>
            <person name="Hung C.-Y."/>
            <person name="McMahan C."/>
            <person name="Muszewska A."/>
            <person name="Grynberg M."/>
            <person name="Mandel M.A."/>
            <person name="Kellner E.M."/>
            <person name="Barker B.M."/>
            <person name="Galgiani J.N."/>
            <person name="Orbach M.J."/>
            <person name="Kirkland T.N."/>
            <person name="Cole G.T."/>
            <person name="Henn M.R."/>
            <person name="Birren B.W."/>
            <person name="Taylor J.W."/>
        </authorList>
    </citation>
    <scope>NUCLEOTIDE SEQUENCE [LARGE SCALE GENOMIC DNA]</scope>
    <source>
        <strain evidence="2">RMSCC 3488</strain>
    </source>
</reference>
<sequence>MASLSRQRHLSVTKMLGISDQYRYHFKYPALRLKIRCPMEHGQKARDEPASKFLDKPRNAYSTRSLVRPETVICCTDDLCYCSASRPHPSLARESAESGVIFIRLLRIKPRIQRTIETLETCCSQRMICKKLSPILDPVKKDIARESEHAARLPEPTFVVLVCCMSWPETRAEPCVFWTVFQVYKVTLSLSPPRNPVKVAGKNNFDYTKDPGGNRRCEGYLGLV</sequence>
<organism evidence="1 2">
    <name type="scientific">Coccidioides posadasii RMSCC 3488</name>
    <dbReference type="NCBI Taxonomy" id="454284"/>
    <lineage>
        <taxon>Eukaryota</taxon>
        <taxon>Fungi</taxon>
        <taxon>Dikarya</taxon>
        <taxon>Ascomycota</taxon>
        <taxon>Pezizomycotina</taxon>
        <taxon>Eurotiomycetes</taxon>
        <taxon>Eurotiomycetidae</taxon>
        <taxon>Onygenales</taxon>
        <taxon>Onygenaceae</taxon>
        <taxon>Coccidioides</taxon>
    </lineage>
</organism>
<evidence type="ECO:0000313" key="1">
    <source>
        <dbReference type="EMBL" id="KMM73375.1"/>
    </source>
</evidence>
<name>A0A0J6FVA7_COCPO</name>
<dbReference type="VEuPathDB" id="FungiDB:CPAG_09664"/>
<dbReference type="Proteomes" id="UP000054567">
    <property type="component" value="Unassembled WGS sequence"/>
</dbReference>
<dbReference type="AlphaFoldDB" id="A0A0J6FVA7"/>
<dbReference type="EMBL" id="DS268114">
    <property type="protein sequence ID" value="KMM73375.1"/>
    <property type="molecule type" value="Genomic_DNA"/>
</dbReference>
<evidence type="ECO:0000313" key="2">
    <source>
        <dbReference type="Proteomes" id="UP000054567"/>
    </source>
</evidence>
<reference evidence="1 2" key="1">
    <citation type="submission" date="2007-06" db="EMBL/GenBank/DDBJ databases">
        <title>The Genome Sequence of Coccidioides posadasii RMSCC_3488.</title>
        <authorList>
            <consortium name="Coccidioides Genome Resources Consortium"/>
            <consortium name="The Broad Institute Genome Sequencing Platform"/>
            <person name="Henn M.R."/>
            <person name="Sykes S."/>
            <person name="Young S."/>
            <person name="Jaffe D."/>
            <person name="Berlin A."/>
            <person name="Alvarez P."/>
            <person name="Butler J."/>
            <person name="Gnerre S."/>
            <person name="Grabherr M."/>
            <person name="Mauceli E."/>
            <person name="Brockman W."/>
            <person name="Kodira C."/>
            <person name="Alvarado L."/>
            <person name="Zeng Q."/>
            <person name="Crawford M."/>
            <person name="Antoine C."/>
            <person name="Devon K."/>
            <person name="Galgiani J."/>
            <person name="Orsborn K."/>
            <person name="Lewis M.L."/>
            <person name="Nusbaum C."/>
            <person name="Galagan J."/>
            <person name="Birren B."/>
        </authorList>
    </citation>
    <scope>NUCLEOTIDE SEQUENCE [LARGE SCALE GENOMIC DNA]</scope>
    <source>
        <strain evidence="1 2">RMSCC 3488</strain>
    </source>
</reference>
<accession>A0A0J6FVA7</accession>
<proteinExistence type="predicted"/>
<reference evidence="2" key="3">
    <citation type="journal article" date="2010" name="Genome Res.">
        <title>Population genomic sequencing of Coccidioides fungi reveals recent hybridization and transposon control.</title>
        <authorList>
            <person name="Neafsey D.E."/>
            <person name="Barker B.M."/>
            <person name="Sharpton T.J."/>
            <person name="Stajich J.E."/>
            <person name="Park D.J."/>
            <person name="Whiston E."/>
            <person name="Hung C.-Y."/>
            <person name="McMahan C."/>
            <person name="White J."/>
            <person name="Sykes S."/>
            <person name="Heiman D."/>
            <person name="Young S."/>
            <person name="Zeng Q."/>
            <person name="Abouelleil A."/>
            <person name="Aftuck L."/>
            <person name="Bessette D."/>
            <person name="Brown A."/>
            <person name="FitzGerald M."/>
            <person name="Lui A."/>
            <person name="Macdonald J.P."/>
            <person name="Priest M."/>
            <person name="Orbach M.J."/>
            <person name="Galgiani J.N."/>
            <person name="Kirkland T.N."/>
            <person name="Cole G.T."/>
            <person name="Birren B.W."/>
            <person name="Henn M.R."/>
            <person name="Taylor J.W."/>
            <person name="Rounsley S.D."/>
        </authorList>
    </citation>
    <scope>NUCLEOTIDE SEQUENCE [LARGE SCALE GENOMIC DNA]</scope>
    <source>
        <strain evidence="2">RMSCC 3488</strain>
    </source>
</reference>
<gene>
    <name evidence="1" type="ORF">CPAG_09664</name>
</gene>